<organism evidence="13 14">
    <name type="scientific">Sphaerochaeta pleomorpha (strain ATCC BAA-1885 / DSM 22778 / Grapes)</name>
    <dbReference type="NCBI Taxonomy" id="158190"/>
    <lineage>
        <taxon>Bacteria</taxon>
        <taxon>Pseudomonadati</taxon>
        <taxon>Spirochaetota</taxon>
        <taxon>Spirochaetia</taxon>
        <taxon>Spirochaetales</taxon>
        <taxon>Sphaerochaetaceae</taxon>
        <taxon>Sphaerochaeta</taxon>
    </lineage>
</organism>
<dbReference type="InterPro" id="IPR029057">
    <property type="entry name" value="PRTase-like"/>
</dbReference>
<keyword evidence="8 11" id="KW-0328">Glycosyltransferase</keyword>
<dbReference type="SUPFAM" id="SSF53271">
    <property type="entry name" value="PRTase-like"/>
    <property type="match status" value="1"/>
</dbReference>
<keyword evidence="10 11" id="KW-0660">Purine salvage</keyword>
<dbReference type="GO" id="GO:0002055">
    <property type="term" value="F:adenine binding"/>
    <property type="evidence" value="ECO:0007669"/>
    <property type="project" value="TreeGrafter"/>
</dbReference>
<proteinExistence type="inferred from homology"/>
<dbReference type="EMBL" id="CP003155">
    <property type="protein sequence ID" value="AEV28381.1"/>
    <property type="molecule type" value="Genomic_DNA"/>
</dbReference>
<dbReference type="InterPro" id="IPR050054">
    <property type="entry name" value="UPRTase/APRTase"/>
</dbReference>
<feature type="domain" description="Phosphoribosyltransferase" evidence="12">
    <location>
        <begin position="45"/>
        <end position="148"/>
    </location>
</feature>
<evidence type="ECO:0000256" key="8">
    <source>
        <dbReference type="ARBA" id="ARBA00022676"/>
    </source>
</evidence>
<comment type="similarity">
    <text evidence="5 11">Belongs to the purine/pyrimidine phosphoribosyltransferase family.</text>
</comment>
<evidence type="ECO:0000256" key="11">
    <source>
        <dbReference type="HAMAP-Rule" id="MF_00004"/>
    </source>
</evidence>
<dbReference type="AlphaFoldDB" id="G8QWT7"/>
<dbReference type="GO" id="GO:0006166">
    <property type="term" value="P:purine ribonucleoside salvage"/>
    <property type="evidence" value="ECO:0007669"/>
    <property type="project" value="UniProtKB-KW"/>
</dbReference>
<dbReference type="FunFam" id="3.40.50.2020:FF:000021">
    <property type="entry name" value="Adenine phosphoribosyltransferase"/>
    <property type="match status" value="1"/>
</dbReference>
<evidence type="ECO:0000259" key="12">
    <source>
        <dbReference type="Pfam" id="PF00156"/>
    </source>
</evidence>
<keyword evidence="14" id="KW-1185">Reference proteome</keyword>
<dbReference type="Gene3D" id="3.40.50.2020">
    <property type="match status" value="1"/>
</dbReference>
<sequence length="177" mass="19240">MDTHYDLDSVIRKVPDFPKPGVLFYDITGILAVPDAFRYCIDRLEEMCKDRSIDAIAGIEARGFIFAAPLAERLGVPLALVRKLGKLPGKAYEKSFELEYGCDTVCVHEVDVVAGTNVLLVDDLIATGGTLKAAASLFEEHGANVVGFLGVIGLPFLDYAQVLEGYPVDVLLEYNGE</sequence>
<dbReference type="GO" id="GO:0016208">
    <property type="term" value="F:AMP binding"/>
    <property type="evidence" value="ECO:0007669"/>
    <property type="project" value="TreeGrafter"/>
</dbReference>
<dbReference type="GO" id="GO:0006168">
    <property type="term" value="P:adenine salvage"/>
    <property type="evidence" value="ECO:0007669"/>
    <property type="project" value="InterPro"/>
</dbReference>
<comment type="catalytic activity">
    <reaction evidence="1 11">
        <text>AMP + diphosphate = 5-phospho-alpha-D-ribose 1-diphosphate + adenine</text>
        <dbReference type="Rhea" id="RHEA:16609"/>
        <dbReference type="ChEBI" id="CHEBI:16708"/>
        <dbReference type="ChEBI" id="CHEBI:33019"/>
        <dbReference type="ChEBI" id="CHEBI:58017"/>
        <dbReference type="ChEBI" id="CHEBI:456215"/>
        <dbReference type="EC" id="2.4.2.7"/>
    </reaction>
</comment>
<accession>G8QWT7</accession>
<dbReference type="HAMAP" id="MF_00004">
    <property type="entry name" value="Aden_phosphoribosyltr"/>
    <property type="match status" value="1"/>
</dbReference>
<comment type="subunit">
    <text evidence="11">Homodimer.</text>
</comment>
<dbReference type="Pfam" id="PF00156">
    <property type="entry name" value="Pribosyltran"/>
    <property type="match status" value="1"/>
</dbReference>
<dbReference type="GO" id="GO:0005737">
    <property type="term" value="C:cytoplasm"/>
    <property type="evidence" value="ECO:0007669"/>
    <property type="project" value="UniProtKB-SubCell"/>
</dbReference>
<keyword evidence="9 11" id="KW-0808">Transferase</keyword>
<dbReference type="STRING" id="158190.SpiGrapes_0529"/>
<dbReference type="PANTHER" id="PTHR32315:SF3">
    <property type="entry name" value="ADENINE PHOSPHORIBOSYLTRANSFERASE"/>
    <property type="match status" value="1"/>
</dbReference>
<dbReference type="UniPathway" id="UPA00588">
    <property type="reaction ID" value="UER00646"/>
</dbReference>
<evidence type="ECO:0000256" key="1">
    <source>
        <dbReference type="ARBA" id="ARBA00000868"/>
    </source>
</evidence>
<dbReference type="RefSeq" id="WP_014269230.1">
    <property type="nucleotide sequence ID" value="NC_016633.1"/>
</dbReference>
<dbReference type="NCBIfam" id="NF002636">
    <property type="entry name" value="PRK02304.1-5"/>
    <property type="match status" value="1"/>
</dbReference>
<dbReference type="OrthoDB" id="9803963at2"/>
<evidence type="ECO:0000256" key="10">
    <source>
        <dbReference type="ARBA" id="ARBA00022726"/>
    </source>
</evidence>
<dbReference type="CDD" id="cd06223">
    <property type="entry name" value="PRTases_typeI"/>
    <property type="match status" value="1"/>
</dbReference>
<dbReference type="InterPro" id="IPR000836">
    <property type="entry name" value="PRTase_dom"/>
</dbReference>
<keyword evidence="7 11" id="KW-0963">Cytoplasm</keyword>
<dbReference type="GO" id="GO:0003999">
    <property type="term" value="F:adenine phosphoribosyltransferase activity"/>
    <property type="evidence" value="ECO:0007669"/>
    <property type="project" value="UniProtKB-UniRule"/>
</dbReference>
<evidence type="ECO:0000313" key="14">
    <source>
        <dbReference type="Proteomes" id="UP000005632"/>
    </source>
</evidence>
<dbReference type="EC" id="2.4.2.7" evidence="6 11"/>
<evidence type="ECO:0000256" key="4">
    <source>
        <dbReference type="ARBA" id="ARBA00004659"/>
    </source>
</evidence>
<evidence type="ECO:0000256" key="9">
    <source>
        <dbReference type="ARBA" id="ARBA00022679"/>
    </source>
</evidence>
<dbReference type="NCBIfam" id="NF002634">
    <property type="entry name" value="PRK02304.1-3"/>
    <property type="match status" value="1"/>
</dbReference>
<comment type="function">
    <text evidence="2 11">Catalyzes a salvage reaction resulting in the formation of AMP, that is energically less costly than de novo synthesis.</text>
</comment>
<comment type="subcellular location">
    <subcellularLocation>
        <location evidence="3 11">Cytoplasm</location>
    </subcellularLocation>
</comment>
<dbReference type="eggNOG" id="COG0503">
    <property type="taxonomic scope" value="Bacteria"/>
</dbReference>
<reference evidence="13 14" key="1">
    <citation type="submission" date="2011-11" db="EMBL/GenBank/DDBJ databases">
        <title>Complete sequence of Spirochaeta sp. grapes.</title>
        <authorList>
            <consortium name="US DOE Joint Genome Institute"/>
            <person name="Lucas S."/>
            <person name="Han J."/>
            <person name="Lapidus A."/>
            <person name="Cheng J.-F."/>
            <person name="Goodwin L."/>
            <person name="Pitluck S."/>
            <person name="Peters L."/>
            <person name="Ovchinnikova G."/>
            <person name="Munk A.C."/>
            <person name="Detter J.C."/>
            <person name="Han C."/>
            <person name="Tapia R."/>
            <person name="Land M."/>
            <person name="Hauser L."/>
            <person name="Kyrpides N."/>
            <person name="Ivanova N."/>
            <person name="Pagani I."/>
            <person name="Ritalahtilisa K."/>
            <person name="Loeffler F."/>
            <person name="Woyke T."/>
        </authorList>
    </citation>
    <scope>NUCLEOTIDE SEQUENCE [LARGE SCALE GENOMIC DNA]</scope>
    <source>
        <strain evidence="14">ATCC BAA-1885 / DSM 22778 / Grapes</strain>
    </source>
</reference>
<dbReference type="GO" id="GO:0044209">
    <property type="term" value="P:AMP salvage"/>
    <property type="evidence" value="ECO:0007669"/>
    <property type="project" value="UniProtKB-UniRule"/>
</dbReference>
<evidence type="ECO:0000256" key="7">
    <source>
        <dbReference type="ARBA" id="ARBA00022490"/>
    </source>
</evidence>
<dbReference type="Proteomes" id="UP000005632">
    <property type="component" value="Chromosome"/>
</dbReference>
<gene>
    <name evidence="11" type="primary">apt</name>
    <name evidence="13" type="ordered locus">SpiGrapes_0529</name>
</gene>
<evidence type="ECO:0000256" key="2">
    <source>
        <dbReference type="ARBA" id="ARBA00003968"/>
    </source>
</evidence>
<dbReference type="PANTHER" id="PTHR32315">
    <property type="entry name" value="ADENINE PHOSPHORIBOSYLTRANSFERASE"/>
    <property type="match status" value="1"/>
</dbReference>
<evidence type="ECO:0000256" key="5">
    <source>
        <dbReference type="ARBA" id="ARBA00008391"/>
    </source>
</evidence>
<comment type="pathway">
    <text evidence="4 11">Purine metabolism; AMP biosynthesis via salvage pathway; AMP from adenine: step 1/1.</text>
</comment>
<evidence type="ECO:0000256" key="3">
    <source>
        <dbReference type="ARBA" id="ARBA00004496"/>
    </source>
</evidence>
<name>G8QWT7_SPHPG</name>
<dbReference type="KEGG" id="sgp:SpiGrapes_0529"/>
<dbReference type="HOGENOM" id="CLU_063339_3_0_12"/>
<dbReference type="InterPro" id="IPR005764">
    <property type="entry name" value="Ade_phspho_trans"/>
</dbReference>
<protein>
    <recommendedName>
        <fullName evidence="6 11">Adenine phosphoribosyltransferase</fullName>
        <shortName evidence="11">APRT</shortName>
        <ecNumber evidence="6 11">2.4.2.7</ecNumber>
    </recommendedName>
</protein>
<evidence type="ECO:0000256" key="6">
    <source>
        <dbReference type="ARBA" id="ARBA00011893"/>
    </source>
</evidence>
<evidence type="ECO:0000313" key="13">
    <source>
        <dbReference type="EMBL" id="AEV28381.1"/>
    </source>
</evidence>